<feature type="region of interest" description="Disordered" evidence="2">
    <location>
        <begin position="295"/>
        <end position="327"/>
    </location>
</feature>
<feature type="region of interest" description="Disordered" evidence="2">
    <location>
        <begin position="804"/>
        <end position="825"/>
    </location>
</feature>
<feature type="region of interest" description="Disordered" evidence="2">
    <location>
        <begin position="1729"/>
        <end position="1754"/>
    </location>
</feature>
<feature type="coiled-coil region" evidence="1">
    <location>
        <begin position="2065"/>
        <end position="2092"/>
    </location>
</feature>
<dbReference type="RefSeq" id="WP_338834452.1">
    <property type="nucleotide sequence ID" value="NZ_CP147711.1"/>
</dbReference>
<keyword evidence="1" id="KW-0175">Coiled coil</keyword>
<reference evidence="3" key="1">
    <citation type="journal article" date="2021" name="Int. J. Syst. Evol. Microbiol.">
        <title>Bradyrhizobium septentrionale sp. nov. (sv. septentrionale) and Bradyrhizobium quebecense sp. nov. (sv. septentrionale) associated with legumes native to Canada possess rearranged symbiosis genes and numerous insertion sequences.</title>
        <authorList>
            <person name="Bromfield E.S.P."/>
            <person name="Cloutier S."/>
        </authorList>
    </citation>
    <scope>NUCLEOTIDE SEQUENCE</scope>
    <source>
        <strain evidence="3">5S5</strain>
    </source>
</reference>
<name>A0ABZ2P4J7_9BRAD</name>
<evidence type="ECO:0000256" key="2">
    <source>
        <dbReference type="SAM" id="MobiDB-lite"/>
    </source>
</evidence>
<keyword evidence="4" id="KW-1185">Reference proteome</keyword>
<dbReference type="Proteomes" id="UP001432046">
    <property type="component" value="Chromosome"/>
</dbReference>
<accession>A0ABZ2P4J7</accession>
<protein>
    <submittedName>
        <fullName evidence="3">Uncharacterized protein</fullName>
    </submittedName>
</protein>
<reference evidence="3" key="2">
    <citation type="submission" date="2024-03" db="EMBL/GenBank/DDBJ databases">
        <authorList>
            <person name="Bromfield E.S.P."/>
            <person name="Cloutier S."/>
        </authorList>
    </citation>
    <scope>NUCLEOTIDE SEQUENCE</scope>
    <source>
        <strain evidence="3">5S5</strain>
    </source>
</reference>
<evidence type="ECO:0000313" key="3">
    <source>
        <dbReference type="EMBL" id="WXC82137.1"/>
    </source>
</evidence>
<proteinExistence type="predicted"/>
<gene>
    <name evidence="3" type="ORF">WDK88_11385</name>
</gene>
<feature type="region of interest" description="Disordered" evidence="2">
    <location>
        <begin position="1469"/>
        <end position="1488"/>
    </location>
</feature>
<sequence length="3026" mass="330121">MDQGRSDQEQAQIDSESLFKPTRRSVLIGAAALAVADPAKANDKPTRHFHLDFLDKTRRQVVVLTDVSLEDEFKPLDRTRDESQFVVTEPAEPKFLLSWDRREFGPNASFKIERVSDKYIRREPVKSEDGKLPPEPPKVEAWQALSWTLTVSRASFPGNEKFHDRKGSEFTAVFTFSRKTLWDNWAVSATMTRWWDAGSLVAGPIDLESFLAGRTLAFPVASGQNQLLKSLFGERIEAQVAFDLRVGHQLEWFIEAEKPAARPKEGQKEGRLYILDIPLEFGRLKLTRIRSDDPVASERRAAATAGEASPGDAKKNQKPAAAPEVGRPAATDRFLFETEVVHGRPPKVGKQYQPDGLYGALEDVTGFTQPNRKTPDPRDIAQNWTFNFAAVKIDKAETSVVFALDKAAISFESAQSGAKGKPRARVAAAIRHWGFPEHTVAGCIVEPVSDTQGIGRISVSHGSPNAEKTEGPFEFSGFELVRQLHAKAKAVVTRLSVEPVTKETAVNLQIGSVCIAGLPAVSAKPGVEPRVPPIVVQATEKIDAADKDRRILEKFSCRVALCSAALTLPDRIAPKDDKGPAQVILGRHVTRLDFHDADALIYLPALGLPPNSSADAVIPIGPASAAGKVLFDLGRAQLSVLRPSDLLALKFRFSGLELVAPWPPVTDKAAELAPRGGRSPGRPFARASDGQATPRDERPLLVVEFPPQHVVERAYFKQLPPDLDLPELTGSADDEEQKKKIDYLKSLLSEPKHWSSFKFQTSDERNWLAKLLERVYGPRDVIVGSTREERIKLRDELQKEAKWPDDLPLFPNAPQPGGGAPRKTAKDFDAKFRDRTKNLPPKNSGIATAPLPEEQQYYAGADFLDPDARRIALEVLRDLKREEEGPAPAGGREPLWPFVDDVDKGEWTDLFRFLVAAKTIESKDIPKQADWPNRKVVDTNINDSKSPYREVLLEAERARERRNRDYAVFRNLYSRLAREPESRMPSEQQQYFGRAWFKELPDTADLKAFKEKLLASWKPSDDEAVATVVPARLSGPSRIAFRVDCEDYESDRGGGRIPFTLEGLTNWGGMDMAVVRRAERLMEPLQGTRLPPRWGRRAMTDEGAILRYQGFTSSDRWGRGAEKRRRDPAKAAVGPAQRLAEVYASSAQAPDTFETAIELPFRLFLSPAQDATWTTSAPRVRRDAGFPDEDAEAFRELWTARLSGSDATAGVRAVWSPDYRPEALLSTAAPGAPPMGPYAPWALPRSYGLRNSPDREIEQFRTGLEAFDRHELVVLSSVHGLPVLGRRAPSGDLAPDADQIEPPDGFRLQGLLPEIYEKLETDMTAIYRPKALSVTELSLSALGGNLDMDAGFQPPAAARTLLDKRNLFDALSIERWRQRTVLGRDIVVEVVYKGFLFPLGHRASLVKLTERRFMAVEGRDSPMAVLVQRLFIKIGKPEKRYPAEGQANRGSRWPCERIVMLTRQTPDLVDARNDDGTPGAVPSVSPRGKIKLTGQTTGLCMWPRTSSREGAEVWFEMQVGDEAVPVRLPLIFIDNIAANDDKTVGTLIDYYKSVAAEQATSPTRRLLRNGQPVVMAPEYKPGDTTFETAWWRLTAEGRELNAPKLAKPTQTIDIDNKNYIRDSFMEGQDQPPFYPVVDSAMCRLKSVERFTGSGPLWAEVTFDGEYVARGFVDPGNSTEERDRQSEVFLRILRGDAEGDTLPLNFEERGDLGGGVARPTMDVVAISRRLGPINGGKKGTPPGQPEPDAPSSKSDALPVLDRIKHLNESIDIFPKGKFLGIMELSKLVEKVLGINLHPKLTDVIEYGASSALGAAAEQVAAAAGDVRSALTQALISPAADAVAEVQKAWRDLAAKRLKLDKNIPSLADIYPQVGTDIEALRKLLDAARQPAMADAAFFEGLSSIYEAARRLTRTIDAIARDPLAAAAGAQVELFRKLLKPIDEVRAAIDQFETLKDLPEKLPELIVDAAKEAAVAELRRRAAAADTPAAIAVVEAAVKASLPSKEDWNNPVDISLKLAEVPGKLADNLKSGAATLTAGSPARAAIELVAKNIEDAAKELEPAKKAAVQARQSFQQLQRLVEQKRIEIDDQQKAIAASLLVAVNRAEQRLIEQAVEILLSRSLAVALRVAADAAAIWRELPRPPLDQDKLVALLAALAPALDILAAIGKDAAAAKLISATAAVCKTVKSVLSAGVNAVLPKLDVLKTTLCFVEGTDGAGLVQAVLVQECTAAPAVKALHEAAYGARKKLDELTDKTPGNDFDKAAGSVFAEISRLHAALTAVTTEIGNIDETTCAAPQQKLISSIRGVVGQQRVLTSATEHLVRTTTDILNGPSLENIADTKVREAFDNLIGFLSIGLERLPDLALAGNLPNVGEVFEKFAAAITELANIVRPTLPKTAATLDQLAAEQKGRDVLRSRKQALDAARASLKTAADDFKTTGRLDTIGFRKTLDNASSQFILMQEAAVSCLERAFAADIYDMLASAVDVASAQLADLLKVISPRANLALIWLARFYETAIEQRGVLQQFVNPQTGTVARVLDTLTRDLNAGDTRADLFNVYAPSDSSKTEQLGRERDLAVQARTKWSTDQAAALAALGELSEAWRSPALGELVRRFSRLNGAFLRVVVVEALDLRALRRELDRIVRELVPTRATLSYDLATPVREFGLPGVGKVFLPVKGTRLDIKMRASINLLDPKAAPDARIDGHMGPFGIQLFGDFDVVLLNFRGLDFRAGGGRSSGFDVRFGDFVIGQKAKFLKQLEPFVSPKGSLPPVRPMKDKPGIEATYGVNLGSFGIGTLSFSNVSLNAGARLPFGATDEAEFIVSIGRSDAPFLISSTIFGGGGYLALLANGKGFIGLETSFDYGGVFTFGFGPLSGTGQITLGLYFRAARGEPARLGMNFMARGAANIACFSFSTSLFVRLTYVNGKMDGTATYTFSFSIGIDDIDFTFEVYVSQGSGAGGGSPTNSSFLDLPGMPGLTQFAGADPRILDAYASVGGDGPRLCIKAPSQKASWKNYRKLFDPALNAVVDI</sequence>
<evidence type="ECO:0000256" key="1">
    <source>
        <dbReference type="SAM" id="Coils"/>
    </source>
</evidence>
<evidence type="ECO:0000313" key="4">
    <source>
        <dbReference type="Proteomes" id="UP001432046"/>
    </source>
</evidence>
<feature type="region of interest" description="Disordered" evidence="2">
    <location>
        <begin position="670"/>
        <end position="698"/>
    </location>
</feature>
<organism evidence="3 4">
    <name type="scientific">Bradyrhizobium septentrionale</name>
    <dbReference type="NCBI Taxonomy" id="1404411"/>
    <lineage>
        <taxon>Bacteria</taxon>
        <taxon>Pseudomonadati</taxon>
        <taxon>Pseudomonadota</taxon>
        <taxon>Alphaproteobacteria</taxon>
        <taxon>Hyphomicrobiales</taxon>
        <taxon>Nitrobacteraceae</taxon>
        <taxon>Bradyrhizobium</taxon>
    </lineage>
</organism>
<dbReference type="EMBL" id="CP147711">
    <property type="protein sequence ID" value="WXC82137.1"/>
    <property type="molecule type" value="Genomic_DNA"/>
</dbReference>